<reference evidence="1" key="1">
    <citation type="submission" date="2022-02" db="EMBL/GenBank/DDBJ databases">
        <title>Plant Genome Project.</title>
        <authorList>
            <person name="Zhang R.-G."/>
        </authorList>
    </citation>
    <scope>NUCLEOTIDE SEQUENCE</scope>
    <source>
        <strain evidence="1">AT1</strain>
    </source>
</reference>
<evidence type="ECO:0000313" key="2">
    <source>
        <dbReference type="Proteomes" id="UP001062846"/>
    </source>
</evidence>
<protein>
    <submittedName>
        <fullName evidence="1">Uncharacterized protein</fullName>
    </submittedName>
</protein>
<comment type="caution">
    <text evidence="1">The sequence shown here is derived from an EMBL/GenBank/DDBJ whole genome shotgun (WGS) entry which is preliminary data.</text>
</comment>
<organism evidence="1 2">
    <name type="scientific">Rhododendron molle</name>
    <name type="common">Chinese azalea</name>
    <name type="synonym">Azalea mollis</name>
    <dbReference type="NCBI Taxonomy" id="49168"/>
    <lineage>
        <taxon>Eukaryota</taxon>
        <taxon>Viridiplantae</taxon>
        <taxon>Streptophyta</taxon>
        <taxon>Embryophyta</taxon>
        <taxon>Tracheophyta</taxon>
        <taxon>Spermatophyta</taxon>
        <taxon>Magnoliopsida</taxon>
        <taxon>eudicotyledons</taxon>
        <taxon>Gunneridae</taxon>
        <taxon>Pentapetalae</taxon>
        <taxon>asterids</taxon>
        <taxon>Ericales</taxon>
        <taxon>Ericaceae</taxon>
        <taxon>Ericoideae</taxon>
        <taxon>Rhodoreae</taxon>
        <taxon>Rhododendron</taxon>
    </lineage>
</organism>
<keyword evidence="2" id="KW-1185">Reference proteome</keyword>
<gene>
    <name evidence="1" type="ORF">RHMOL_Rhmol07G0198300</name>
</gene>
<accession>A0ACC0N2W6</accession>
<sequence length="178" mass="20924">MMRRHTHFEPVQIVVSINRPRILMPPIVWETINLIEEVEELQMQPWINPYEECDYSQWTEEEEEDLDFIYTDPYRTGESDFDEMEGEYDDPLDEISLASLFNQVTDLSCDCTVNKKEEEVMKAQADISIWDCSCLKEVATVQALKMDPVQRLCLVKKRVEKSIKLQKTKKMTLKCCSS</sequence>
<dbReference type="Proteomes" id="UP001062846">
    <property type="component" value="Chromosome 7"/>
</dbReference>
<dbReference type="EMBL" id="CM046394">
    <property type="protein sequence ID" value="KAI8547469.1"/>
    <property type="molecule type" value="Genomic_DNA"/>
</dbReference>
<name>A0ACC0N2W6_RHOML</name>
<evidence type="ECO:0000313" key="1">
    <source>
        <dbReference type="EMBL" id="KAI8547469.1"/>
    </source>
</evidence>
<proteinExistence type="predicted"/>